<keyword evidence="2" id="KW-0560">Oxidoreductase</keyword>
<dbReference type="InterPro" id="IPR051545">
    <property type="entry name" value="NAD(P)H_dehydrogenase_qn"/>
</dbReference>
<feature type="domain" description="Flavodoxin-like fold" evidence="3">
    <location>
        <begin position="1"/>
        <end position="167"/>
    </location>
</feature>
<dbReference type="EMBL" id="JAEHFQ010000011">
    <property type="protein sequence ID" value="MBM0635223.1"/>
    <property type="molecule type" value="Genomic_DNA"/>
</dbReference>
<dbReference type="PANTHER" id="PTHR10204">
    <property type="entry name" value="NAD P H OXIDOREDUCTASE-RELATED"/>
    <property type="match status" value="1"/>
</dbReference>
<dbReference type="RefSeq" id="WP_165149348.1">
    <property type="nucleotide sequence ID" value="NZ_JAEHFQ010000011.1"/>
</dbReference>
<comment type="caution">
    <text evidence="4">The sequence shown here is derived from an EMBL/GenBank/DDBJ whole genome shotgun (WGS) entry which is preliminary data.</text>
</comment>
<evidence type="ECO:0000256" key="2">
    <source>
        <dbReference type="ARBA" id="ARBA00023002"/>
    </source>
</evidence>
<dbReference type="InterPro" id="IPR003680">
    <property type="entry name" value="Flavodoxin_fold"/>
</dbReference>
<gene>
    <name evidence="4" type="ORF">JDW19_19105</name>
</gene>
<dbReference type="InterPro" id="IPR029039">
    <property type="entry name" value="Flavoprotein-like_sf"/>
</dbReference>
<evidence type="ECO:0000259" key="3">
    <source>
        <dbReference type="Pfam" id="PF02525"/>
    </source>
</evidence>
<dbReference type="PANTHER" id="PTHR10204:SF34">
    <property type="entry name" value="NAD(P)H DEHYDROGENASE [QUINONE] 1 ISOFORM 1"/>
    <property type="match status" value="1"/>
</dbReference>
<dbReference type="Pfam" id="PF02525">
    <property type="entry name" value="Flavodoxin_2"/>
    <property type="match status" value="1"/>
</dbReference>
<sequence length="215" mass="24212">MNINILYGHPYPKSFNKAILEQVIAHLNVRGANVKVKDLIQMSFNPTVGLKDLEAKVTNVLPEEIVKEQEDLLWADALIIISPVWWGGFPAVIKGYIDRVFTTGLIRSSDGVYGLEGKRAYSIFTTGSSEDYIRISRQKDMLYAANDNLFGFAKFSDAEIKLLYSVPRVTLEERKAMLLDVNRFVDRIFDMRPGEGGSTRDSLSLQALEHDLASH</sequence>
<dbReference type="GO" id="GO:0005829">
    <property type="term" value="C:cytosol"/>
    <property type="evidence" value="ECO:0007669"/>
    <property type="project" value="TreeGrafter"/>
</dbReference>
<dbReference type="AlphaFoldDB" id="A0A8I1IY26"/>
<evidence type="ECO:0000256" key="1">
    <source>
        <dbReference type="ARBA" id="ARBA00006252"/>
    </source>
</evidence>
<evidence type="ECO:0000313" key="4">
    <source>
        <dbReference type="EMBL" id="MBM0635223.1"/>
    </source>
</evidence>
<dbReference type="Gene3D" id="3.40.50.360">
    <property type="match status" value="1"/>
</dbReference>
<dbReference type="SUPFAM" id="SSF52218">
    <property type="entry name" value="Flavoproteins"/>
    <property type="match status" value="1"/>
</dbReference>
<name>A0A8I1IY26_PAEPO</name>
<comment type="similarity">
    <text evidence="1">Belongs to the NAD(P)H dehydrogenase (quinone) family.</text>
</comment>
<protein>
    <submittedName>
        <fullName evidence="4">NAD(P)H-dependent oxidoreductase</fullName>
    </submittedName>
</protein>
<reference evidence="4" key="1">
    <citation type="submission" date="2020-12" db="EMBL/GenBank/DDBJ databases">
        <title>Paenibacillus polymyxa LMG 27872: a double-edged sword.</title>
        <authorList>
            <person name="Langendries S."/>
            <person name="Garcia Mendez S."/>
            <person name="Beirinckx S."/>
            <person name="Viaene T."/>
            <person name="Baeyen S."/>
            <person name="Goeminne G."/>
            <person name="Willems A."/>
            <person name="Debode J."/>
            <person name="Goormachtig S."/>
        </authorList>
    </citation>
    <scope>NUCLEOTIDE SEQUENCE</scope>
    <source>
        <strain evidence="4">LMG 27872</strain>
    </source>
</reference>
<organism evidence="4 5">
    <name type="scientific">Paenibacillus polymyxa</name>
    <name type="common">Bacillus polymyxa</name>
    <dbReference type="NCBI Taxonomy" id="1406"/>
    <lineage>
        <taxon>Bacteria</taxon>
        <taxon>Bacillati</taxon>
        <taxon>Bacillota</taxon>
        <taxon>Bacilli</taxon>
        <taxon>Bacillales</taxon>
        <taxon>Paenibacillaceae</taxon>
        <taxon>Paenibacillus</taxon>
    </lineage>
</organism>
<dbReference type="GO" id="GO:0003955">
    <property type="term" value="F:NAD(P)H dehydrogenase (quinone) activity"/>
    <property type="evidence" value="ECO:0007669"/>
    <property type="project" value="TreeGrafter"/>
</dbReference>
<evidence type="ECO:0000313" key="5">
    <source>
        <dbReference type="Proteomes" id="UP000650605"/>
    </source>
</evidence>
<proteinExistence type="inferred from homology"/>
<dbReference type="Proteomes" id="UP000650605">
    <property type="component" value="Unassembled WGS sequence"/>
</dbReference>
<accession>A0A8I1IY26</accession>